<gene>
    <name evidence="1" type="ORF">AaeL_AAEL004510</name>
</gene>
<reference evidence="1" key="2">
    <citation type="journal article" date="2007" name="Science">
        <title>Genome sequence of Aedes aegypti, a major arbovirus vector.</title>
        <authorList>
            <person name="Nene V."/>
            <person name="Wortman J.R."/>
            <person name="Lawson D."/>
            <person name="Haas B."/>
            <person name="Kodira C."/>
            <person name="Tu Z.J."/>
            <person name="Loftus B."/>
            <person name="Xi Z."/>
            <person name="Megy K."/>
            <person name="Grabherr M."/>
            <person name="Ren Q."/>
            <person name="Zdobnov E.M."/>
            <person name="Lobo N.F."/>
            <person name="Campbell K.S."/>
            <person name="Brown S.E."/>
            <person name="Bonaldo M.F."/>
            <person name="Zhu J."/>
            <person name="Sinkins S.P."/>
            <person name="Hogenkamp D.G."/>
            <person name="Amedeo P."/>
            <person name="Arensburger P."/>
            <person name="Atkinson P.W."/>
            <person name="Bidwell S."/>
            <person name="Biedler J."/>
            <person name="Birney E."/>
            <person name="Bruggner R.V."/>
            <person name="Costas J."/>
            <person name="Coy M.R."/>
            <person name="Crabtree J."/>
            <person name="Crawford M."/>
            <person name="Debruyn B."/>
            <person name="Decaprio D."/>
            <person name="Eiglmeier K."/>
            <person name="Eisenstadt E."/>
            <person name="El-Dorry H."/>
            <person name="Gelbart W.M."/>
            <person name="Gomes S.L."/>
            <person name="Hammond M."/>
            <person name="Hannick L.I."/>
            <person name="Hogan J.R."/>
            <person name="Holmes M.H."/>
            <person name="Jaffe D."/>
            <person name="Johnston J.S."/>
            <person name="Kennedy R.C."/>
            <person name="Koo H."/>
            <person name="Kravitz S."/>
            <person name="Kriventseva E.V."/>
            <person name="Kulp D."/>
            <person name="Labutti K."/>
            <person name="Lee E."/>
            <person name="Li S."/>
            <person name="Lovin D.D."/>
            <person name="Mao C."/>
            <person name="Mauceli E."/>
            <person name="Menck C.F."/>
            <person name="Miller J.R."/>
            <person name="Montgomery P."/>
            <person name="Mori A."/>
            <person name="Nascimento A.L."/>
            <person name="Naveira H.F."/>
            <person name="Nusbaum C."/>
            <person name="O'leary S."/>
            <person name="Orvis J."/>
            <person name="Pertea M."/>
            <person name="Quesneville H."/>
            <person name="Reidenbach K.R."/>
            <person name="Rogers Y.H."/>
            <person name="Roth C.W."/>
            <person name="Schneider J.R."/>
            <person name="Schatz M."/>
            <person name="Shumway M."/>
            <person name="Stanke M."/>
            <person name="Stinson E.O."/>
            <person name="Tubio J.M."/>
            <person name="Vanzee J.P."/>
            <person name="Verjovski-Almeida S."/>
            <person name="Werner D."/>
            <person name="White O."/>
            <person name="Wyder S."/>
            <person name="Zeng Q."/>
            <person name="Zhao Q."/>
            <person name="Zhao Y."/>
            <person name="Hill C.A."/>
            <person name="Raikhel A.S."/>
            <person name="Soares M.B."/>
            <person name="Knudson D.L."/>
            <person name="Lee N.H."/>
            <person name="Galagan J."/>
            <person name="Salzberg S.L."/>
            <person name="Paulsen I.T."/>
            <person name="Dimopoulos G."/>
            <person name="Collins F.H."/>
            <person name="Birren B."/>
            <person name="Fraser-Liggett C.M."/>
            <person name="Severson D.W."/>
        </authorList>
    </citation>
    <scope>NUCLEOTIDE SEQUENCE [LARGE SCALE GENOMIC DNA]</scope>
    <source>
        <strain evidence="1">Liverpool</strain>
    </source>
</reference>
<protein>
    <submittedName>
        <fullName evidence="1">AAEL004510-PA</fullName>
    </submittedName>
</protein>
<dbReference type="HOGENOM" id="CLU_1476314_0_0_1"/>
<name>Q0IFN7_AEDAE</name>
<sequence>MSQLADNVLVLTPVLAEECRDDGRHLFRIRQMYVMPALNYTLLEVGIVCLQQVKHLFVVLFLLEIGRLFGFDEQKGHFDLLCQVQNNLVRKIHSHRVLQSGVSREIIFFGIFQAFLDVSMQQIRTRFSTNRVVGCFVQFVYHFRIGVGWRFRLLLIAKISHHELGNGVRQSVDYIFRRRNLRL</sequence>
<dbReference type="PaxDb" id="7159-AAEL004510-PA"/>
<organism evidence="1 2">
    <name type="scientific">Aedes aegypti</name>
    <name type="common">Yellowfever mosquito</name>
    <name type="synonym">Culex aegypti</name>
    <dbReference type="NCBI Taxonomy" id="7159"/>
    <lineage>
        <taxon>Eukaryota</taxon>
        <taxon>Metazoa</taxon>
        <taxon>Ecdysozoa</taxon>
        <taxon>Arthropoda</taxon>
        <taxon>Hexapoda</taxon>
        <taxon>Insecta</taxon>
        <taxon>Pterygota</taxon>
        <taxon>Neoptera</taxon>
        <taxon>Endopterygota</taxon>
        <taxon>Diptera</taxon>
        <taxon>Nematocera</taxon>
        <taxon>Culicoidea</taxon>
        <taxon>Culicidae</taxon>
        <taxon>Culicinae</taxon>
        <taxon>Aedini</taxon>
        <taxon>Aedes</taxon>
        <taxon>Stegomyia</taxon>
    </lineage>
</organism>
<evidence type="ECO:0000313" key="1">
    <source>
        <dbReference type="EMBL" id="EAT44106.1"/>
    </source>
</evidence>
<dbReference type="Proteomes" id="UP000682892">
    <property type="component" value="Chromosome 2"/>
</dbReference>
<reference evidence="1" key="3">
    <citation type="submission" date="2012-09" db="EMBL/GenBank/DDBJ databases">
        <authorList>
            <consortium name="VectorBase"/>
        </authorList>
    </citation>
    <scope>NUCLEOTIDE SEQUENCE</scope>
    <source>
        <strain evidence="1">Liverpool</strain>
    </source>
</reference>
<dbReference type="EMBL" id="CH477306">
    <property type="protein sequence ID" value="EAT44106.1"/>
    <property type="molecule type" value="Genomic_DNA"/>
</dbReference>
<proteinExistence type="predicted"/>
<reference evidence="1" key="1">
    <citation type="submission" date="2005-10" db="EMBL/GenBank/DDBJ databases">
        <authorList>
            <person name="Loftus B.J."/>
            <person name="Nene V.M."/>
            <person name="Hannick L.I."/>
            <person name="Bidwell S."/>
            <person name="Haas B."/>
            <person name="Amedeo P."/>
            <person name="Orvis J."/>
            <person name="Wortman J.R."/>
            <person name="White O.R."/>
            <person name="Salzberg S."/>
            <person name="Shumway M."/>
            <person name="Koo H."/>
            <person name="Zhao Y."/>
            <person name="Holmes M."/>
            <person name="Miller J."/>
            <person name="Schatz M."/>
            <person name="Pop M."/>
            <person name="Pai G."/>
            <person name="Utterback T."/>
            <person name="Rogers Y.-H."/>
            <person name="Kravitz S."/>
            <person name="Fraser C.M."/>
        </authorList>
    </citation>
    <scope>NUCLEOTIDE SEQUENCE</scope>
    <source>
        <strain evidence="1">Liverpool</strain>
    </source>
</reference>
<accession>Q0IFN7</accession>
<dbReference type="AlphaFoldDB" id="Q0IFN7"/>
<evidence type="ECO:0000313" key="2">
    <source>
        <dbReference type="Proteomes" id="UP000682892"/>
    </source>
</evidence>